<dbReference type="PANTHER" id="PTHR23135:SF7">
    <property type="entry name" value="LIPID II ISOGLUTAMINYL SYNTHASE (GLUTAMINE-HYDROLYZING) SUBUNIT MURT"/>
    <property type="match status" value="1"/>
</dbReference>
<dbReference type="GO" id="GO:0016881">
    <property type="term" value="F:acid-amino acid ligase activity"/>
    <property type="evidence" value="ECO:0007669"/>
    <property type="project" value="InterPro"/>
</dbReference>
<accession>A0A9D1N6L4</accession>
<sequence>MGRLRFLIALWVAKLSIVALKITGHNGTNFPGVIAIKICPQFLRYIGKPKRIIAITGTNGKTTVTNMMIDALALDGKTVVNNRAGSNINTGLATSLIQNCGIGGGCTKEMGIFEIDERSARLIYPYIKPEYMVVTNLSRDSIMRNGHPEYISGILTRYIPESTKLILNADDMFCSGVSPENQRVYFGIEKMDGDETECHNLINDFQICPKCHSRLKYEYVRYSHIGRAYCPQCGFKAPEYDYAGHDVDLSDMTIAIRDRNGDVRYRLLNDSVYNIYNVVSVVALLSELGYSHRQIQGFLKNIDIVGSRYDEDKVYSYTICRMLAKDKNAFATSRVFDYISGCEGKKEIIIMNSCRGDARTWSENICWMYDCDFELLDNDDIENIVVCGPRGKDYRLRLLMAGIPDEKISYTEDELDAPDKLKLTGSHIYVLYGTDSIQL</sequence>
<dbReference type="HAMAP" id="MF_02214">
    <property type="entry name" value="Lipid_II_synth_MurT"/>
    <property type="match status" value="1"/>
</dbReference>
<reference evidence="4" key="1">
    <citation type="submission" date="2020-10" db="EMBL/GenBank/DDBJ databases">
        <authorList>
            <person name="Gilroy R."/>
        </authorList>
    </citation>
    <scope>NUCLEOTIDE SEQUENCE</scope>
    <source>
        <strain evidence="4">ChiSjej4B22-8349</strain>
    </source>
</reference>
<evidence type="ECO:0000313" key="5">
    <source>
        <dbReference type="Proteomes" id="UP000824130"/>
    </source>
</evidence>
<dbReference type="AlphaFoldDB" id="A0A9D1N6L4"/>
<dbReference type="Pfam" id="PF08353">
    <property type="entry name" value="MurT_C"/>
    <property type="match status" value="1"/>
</dbReference>
<feature type="non-terminal residue" evidence="4">
    <location>
        <position position="439"/>
    </location>
</feature>
<evidence type="ECO:0000259" key="3">
    <source>
        <dbReference type="Pfam" id="PF08353"/>
    </source>
</evidence>
<dbReference type="InterPro" id="IPR043703">
    <property type="entry name" value="Lipid_II_synth_MurT"/>
</dbReference>
<dbReference type="Proteomes" id="UP000824130">
    <property type="component" value="Unassembled WGS sequence"/>
</dbReference>
<dbReference type="Pfam" id="PF08245">
    <property type="entry name" value="Mur_ligase_M"/>
    <property type="match status" value="1"/>
</dbReference>
<evidence type="ECO:0000259" key="2">
    <source>
        <dbReference type="Pfam" id="PF08245"/>
    </source>
</evidence>
<name>A0A9D1N6L4_9FIRM</name>
<dbReference type="InterPro" id="IPR036565">
    <property type="entry name" value="Mur-like_cat_sf"/>
</dbReference>
<dbReference type="InterPro" id="IPR013564">
    <property type="entry name" value="MurT_C"/>
</dbReference>
<proteinExistence type="inferred from homology"/>
<evidence type="ECO:0000313" key="4">
    <source>
        <dbReference type="EMBL" id="HIU95643.1"/>
    </source>
</evidence>
<feature type="domain" description="Mur ligase central" evidence="2">
    <location>
        <begin position="55"/>
        <end position="190"/>
    </location>
</feature>
<dbReference type="Gene3D" id="3.40.1190.10">
    <property type="entry name" value="Mur-like, catalytic domain"/>
    <property type="match status" value="1"/>
</dbReference>
<dbReference type="GO" id="GO:0005524">
    <property type="term" value="F:ATP binding"/>
    <property type="evidence" value="ECO:0007669"/>
    <property type="project" value="InterPro"/>
</dbReference>
<dbReference type="GO" id="GO:0009252">
    <property type="term" value="P:peptidoglycan biosynthetic process"/>
    <property type="evidence" value="ECO:0007669"/>
    <property type="project" value="InterPro"/>
</dbReference>
<dbReference type="EMBL" id="DVOB01000065">
    <property type="protein sequence ID" value="HIU95643.1"/>
    <property type="molecule type" value="Genomic_DNA"/>
</dbReference>
<organism evidence="4 5">
    <name type="scientific">Candidatus Allocopromorpha excrementipullorum</name>
    <dbReference type="NCBI Taxonomy" id="2840743"/>
    <lineage>
        <taxon>Bacteria</taxon>
        <taxon>Bacillati</taxon>
        <taxon>Bacillota</taxon>
        <taxon>Clostridia</taxon>
        <taxon>Eubacteriales</taxon>
        <taxon>Eubacteriaceae</taxon>
        <taxon>Eubacteriaceae incertae sedis</taxon>
        <taxon>Candidatus Allocopromorpha</taxon>
    </lineage>
</organism>
<reference evidence="4" key="2">
    <citation type="journal article" date="2021" name="PeerJ">
        <title>Extensive microbial diversity within the chicken gut microbiome revealed by metagenomics and culture.</title>
        <authorList>
            <person name="Gilroy R."/>
            <person name="Ravi A."/>
            <person name="Getino M."/>
            <person name="Pursley I."/>
            <person name="Horton D.L."/>
            <person name="Alikhan N.F."/>
            <person name="Baker D."/>
            <person name="Gharbi K."/>
            <person name="Hall N."/>
            <person name="Watson M."/>
            <person name="Adriaenssens E.M."/>
            <person name="Foster-Nyarko E."/>
            <person name="Jarju S."/>
            <person name="Secka A."/>
            <person name="Antonio M."/>
            <person name="Oren A."/>
            <person name="Chaudhuri R.R."/>
            <person name="La Ragione R."/>
            <person name="Hildebrand F."/>
            <person name="Pallen M.J."/>
        </authorList>
    </citation>
    <scope>NUCLEOTIDE SEQUENCE</scope>
    <source>
        <strain evidence="4">ChiSjej4B22-8349</strain>
    </source>
</reference>
<evidence type="ECO:0000256" key="1">
    <source>
        <dbReference type="ARBA" id="ARBA00004752"/>
    </source>
</evidence>
<protein>
    <submittedName>
        <fullName evidence="4">DUF1727 domain-containing protein</fullName>
    </submittedName>
</protein>
<feature type="domain" description="Lipid II isoglutaminyl synthase (glutamine-hydrolyzing) subunit MurT C-terminal" evidence="3">
    <location>
        <begin position="327"/>
        <end position="431"/>
    </location>
</feature>
<dbReference type="InterPro" id="IPR013221">
    <property type="entry name" value="Mur_ligase_cen"/>
</dbReference>
<comment type="pathway">
    <text evidence="1">Cell wall biogenesis; peptidoglycan biosynthesis.</text>
</comment>
<gene>
    <name evidence="4" type="ORF">IAD25_02900</name>
</gene>
<comment type="caution">
    <text evidence="4">The sequence shown here is derived from an EMBL/GenBank/DDBJ whole genome shotgun (WGS) entry which is preliminary data.</text>
</comment>
<dbReference type="SUPFAM" id="SSF53623">
    <property type="entry name" value="MurD-like peptide ligases, catalytic domain"/>
    <property type="match status" value="1"/>
</dbReference>
<dbReference type="PANTHER" id="PTHR23135">
    <property type="entry name" value="MUR LIGASE FAMILY MEMBER"/>
    <property type="match status" value="1"/>
</dbReference>